<dbReference type="Pfam" id="PF00381">
    <property type="entry name" value="PTS-HPr"/>
    <property type="match status" value="1"/>
</dbReference>
<evidence type="ECO:0000256" key="3">
    <source>
        <dbReference type="ARBA" id="ARBA00020422"/>
    </source>
</evidence>
<protein>
    <recommendedName>
        <fullName evidence="3">Phosphocarrier protein HPr</fullName>
    </recommendedName>
</protein>
<comment type="subcellular location">
    <subcellularLocation>
        <location evidence="2">Cytoplasm</location>
    </subcellularLocation>
</comment>
<proteinExistence type="predicted"/>
<dbReference type="InterPro" id="IPR000032">
    <property type="entry name" value="HPr-like"/>
</dbReference>
<dbReference type="EMBL" id="JACHEN010000002">
    <property type="protein sequence ID" value="MBB6214382.1"/>
    <property type="molecule type" value="Genomic_DNA"/>
</dbReference>
<dbReference type="Proteomes" id="UP000579281">
    <property type="component" value="Unassembled WGS sequence"/>
</dbReference>
<sequence length="88" mass="9808">MMERTTLIVQNETGLHARPAALLMRLAERFQSQIELEKNGRRCNAKSIMGILSMGVKKGDELVITAEGTDAAQAIQAIEELFHKEILE</sequence>
<evidence type="ECO:0000313" key="8">
    <source>
        <dbReference type="Proteomes" id="UP000579281"/>
    </source>
</evidence>
<dbReference type="InterPro" id="IPR035895">
    <property type="entry name" value="HPr-like_sf"/>
</dbReference>
<dbReference type="AlphaFoldDB" id="A0A841KTW9"/>
<dbReference type="InterPro" id="IPR002114">
    <property type="entry name" value="PTS_HPr_Ser_P_site"/>
</dbReference>
<dbReference type="PROSITE" id="PS00369">
    <property type="entry name" value="PTS_HPR_HIS"/>
    <property type="match status" value="1"/>
</dbReference>
<organism evidence="7 8">
    <name type="scientific">Anaerosolibacter carboniphilus</name>
    <dbReference type="NCBI Taxonomy" id="1417629"/>
    <lineage>
        <taxon>Bacteria</taxon>
        <taxon>Bacillati</taxon>
        <taxon>Bacillota</taxon>
        <taxon>Clostridia</taxon>
        <taxon>Peptostreptococcales</taxon>
        <taxon>Thermotaleaceae</taxon>
        <taxon>Anaerosolibacter</taxon>
    </lineage>
</organism>
<dbReference type="InterPro" id="IPR050399">
    <property type="entry name" value="HPr"/>
</dbReference>
<comment type="caution">
    <text evidence="7">The sequence shown here is derived from an EMBL/GenBank/DDBJ whole genome shotgun (WGS) entry which is preliminary data.</text>
</comment>
<accession>A0A841KTW9</accession>
<dbReference type="InterPro" id="IPR001020">
    <property type="entry name" value="PTS_HPr_His_P_site"/>
</dbReference>
<feature type="domain" description="HPr" evidence="6">
    <location>
        <begin position="1"/>
        <end position="88"/>
    </location>
</feature>
<keyword evidence="5" id="KW-0598">Phosphotransferase system</keyword>
<evidence type="ECO:0000313" key="7">
    <source>
        <dbReference type="EMBL" id="MBB6214382.1"/>
    </source>
</evidence>
<name>A0A841KTW9_9FIRM</name>
<dbReference type="Gene3D" id="3.30.1340.10">
    <property type="entry name" value="HPr-like"/>
    <property type="match status" value="1"/>
</dbReference>
<dbReference type="PANTHER" id="PTHR33705">
    <property type="entry name" value="PHOSPHOCARRIER PROTEIN HPR"/>
    <property type="match status" value="1"/>
</dbReference>
<dbReference type="PANTHER" id="PTHR33705:SF2">
    <property type="entry name" value="PHOSPHOCARRIER PROTEIN NPR"/>
    <property type="match status" value="1"/>
</dbReference>
<reference evidence="7 8" key="1">
    <citation type="submission" date="2020-08" db="EMBL/GenBank/DDBJ databases">
        <title>Genomic Encyclopedia of Type Strains, Phase IV (KMG-IV): sequencing the most valuable type-strain genomes for metagenomic binning, comparative biology and taxonomic classification.</title>
        <authorList>
            <person name="Goeker M."/>
        </authorList>
    </citation>
    <scope>NUCLEOTIDE SEQUENCE [LARGE SCALE GENOMIC DNA]</scope>
    <source>
        <strain evidence="7 8">DSM 103526</strain>
    </source>
</reference>
<comment type="function">
    <text evidence="1">General (non sugar-specific) component of the phosphoenolpyruvate-dependent sugar phosphotransferase system (sugar PTS). This major carbohydrate active-transport system catalyzes the phosphorylation of incoming sugar substrates concomitantly with their translocation across the cell membrane. The phosphoryl group from phosphoenolpyruvate (PEP) is transferred to the phosphoryl carrier protein HPr by enzyme I. Phospho-HPr then transfers it to the PTS EIIA domain.</text>
</comment>
<dbReference type="CDD" id="cd00367">
    <property type="entry name" value="PTS-HPr_like"/>
    <property type="match status" value="1"/>
</dbReference>
<evidence type="ECO:0000256" key="5">
    <source>
        <dbReference type="ARBA" id="ARBA00022683"/>
    </source>
</evidence>
<dbReference type="PROSITE" id="PS00589">
    <property type="entry name" value="PTS_HPR_SER"/>
    <property type="match status" value="1"/>
</dbReference>
<evidence type="ECO:0000256" key="1">
    <source>
        <dbReference type="ARBA" id="ARBA00003681"/>
    </source>
</evidence>
<dbReference type="SUPFAM" id="SSF55594">
    <property type="entry name" value="HPr-like"/>
    <property type="match status" value="1"/>
</dbReference>
<keyword evidence="4" id="KW-0963">Cytoplasm</keyword>
<keyword evidence="8" id="KW-1185">Reference proteome</keyword>
<dbReference type="PROSITE" id="PS51350">
    <property type="entry name" value="PTS_HPR_DOM"/>
    <property type="match status" value="1"/>
</dbReference>
<gene>
    <name evidence="7" type="ORF">HNQ80_000462</name>
</gene>
<dbReference type="GO" id="GO:0005737">
    <property type="term" value="C:cytoplasm"/>
    <property type="evidence" value="ECO:0007669"/>
    <property type="project" value="UniProtKB-SubCell"/>
</dbReference>
<evidence type="ECO:0000259" key="6">
    <source>
        <dbReference type="PROSITE" id="PS51350"/>
    </source>
</evidence>
<dbReference type="GO" id="GO:0009401">
    <property type="term" value="P:phosphoenolpyruvate-dependent sugar phosphotransferase system"/>
    <property type="evidence" value="ECO:0007669"/>
    <property type="project" value="UniProtKB-KW"/>
</dbReference>
<evidence type="ECO:0000256" key="4">
    <source>
        <dbReference type="ARBA" id="ARBA00022490"/>
    </source>
</evidence>
<dbReference type="PRINTS" id="PR00107">
    <property type="entry name" value="PHOSPHOCPHPR"/>
</dbReference>
<dbReference type="NCBIfam" id="TIGR01003">
    <property type="entry name" value="PTS_HPr_family"/>
    <property type="match status" value="1"/>
</dbReference>
<evidence type="ECO:0000256" key="2">
    <source>
        <dbReference type="ARBA" id="ARBA00004496"/>
    </source>
</evidence>